<evidence type="ECO:0000313" key="3">
    <source>
        <dbReference type="Proteomes" id="UP001163046"/>
    </source>
</evidence>
<dbReference type="EMBL" id="MU826859">
    <property type="protein sequence ID" value="KAJ7370663.1"/>
    <property type="molecule type" value="Genomic_DNA"/>
</dbReference>
<dbReference type="PANTHER" id="PTHR33444">
    <property type="entry name" value="SI:DKEY-19B23.12-RELATED"/>
    <property type="match status" value="1"/>
</dbReference>
<dbReference type="InterPro" id="IPR040350">
    <property type="entry name" value="TMEM272"/>
</dbReference>
<evidence type="ECO:0000256" key="1">
    <source>
        <dbReference type="SAM" id="Phobius"/>
    </source>
</evidence>
<keyword evidence="1" id="KW-1133">Transmembrane helix</keyword>
<evidence type="ECO:0000313" key="2">
    <source>
        <dbReference type="EMBL" id="KAJ7370663.1"/>
    </source>
</evidence>
<gene>
    <name evidence="2" type="ORF">OS493_030777</name>
</gene>
<feature type="transmembrane region" description="Helical" evidence="1">
    <location>
        <begin position="87"/>
        <end position="107"/>
    </location>
</feature>
<feature type="transmembrane region" description="Helical" evidence="1">
    <location>
        <begin position="138"/>
        <end position="160"/>
    </location>
</feature>
<organism evidence="2 3">
    <name type="scientific">Desmophyllum pertusum</name>
    <dbReference type="NCBI Taxonomy" id="174260"/>
    <lineage>
        <taxon>Eukaryota</taxon>
        <taxon>Metazoa</taxon>
        <taxon>Cnidaria</taxon>
        <taxon>Anthozoa</taxon>
        <taxon>Hexacorallia</taxon>
        <taxon>Scleractinia</taxon>
        <taxon>Caryophylliina</taxon>
        <taxon>Caryophylliidae</taxon>
        <taxon>Desmophyllum</taxon>
    </lineage>
</organism>
<feature type="transmembrane region" description="Helical" evidence="1">
    <location>
        <begin position="9"/>
        <end position="38"/>
    </location>
</feature>
<dbReference type="Proteomes" id="UP001163046">
    <property type="component" value="Unassembled WGS sequence"/>
</dbReference>
<accession>A0A9X0CQM8</accession>
<proteinExistence type="predicted"/>
<sequence length="167" mass="18470">MEGLKATGLVVLVTLGTAIAIVCFAALPLQIAMIVIGAKYKDECPVEDMIPIYLIVAGSAALFSNCCTCGIKYGGGGDQEEQSVNPLQIVAQLFLLVWFVFGNLWIYENYEPNYTDPESPEYCHKTLYLFAFWVTNSYYIIFGLVMIFMCLAGTCAAVMFRREDAPV</sequence>
<protein>
    <submittedName>
        <fullName evidence="2">Uncharacterized protein</fullName>
    </submittedName>
</protein>
<comment type="caution">
    <text evidence="2">The sequence shown here is derived from an EMBL/GenBank/DDBJ whole genome shotgun (WGS) entry which is preliminary data.</text>
</comment>
<reference evidence="2" key="1">
    <citation type="submission" date="2023-01" db="EMBL/GenBank/DDBJ databases">
        <title>Genome assembly of the deep-sea coral Lophelia pertusa.</title>
        <authorList>
            <person name="Herrera S."/>
            <person name="Cordes E."/>
        </authorList>
    </citation>
    <scope>NUCLEOTIDE SEQUENCE</scope>
    <source>
        <strain evidence="2">USNM1676648</strain>
        <tissue evidence="2">Polyp</tissue>
    </source>
</reference>
<name>A0A9X0CQM8_9CNID</name>
<feature type="transmembrane region" description="Helical" evidence="1">
    <location>
        <begin position="50"/>
        <end position="75"/>
    </location>
</feature>
<keyword evidence="1" id="KW-0472">Membrane</keyword>
<keyword evidence="1" id="KW-0812">Transmembrane</keyword>
<dbReference type="OrthoDB" id="6157510at2759"/>
<dbReference type="AlphaFoldDB" id="A0A9X0CQM8"/>
<dbReference type="PANTHER" id="PTHR33444:SF2">
    <property type="entry name" value="MARVEL DOMAIN-CONTAINING PROTEIN"/>
    <property type="match status" value="1"/>
</dbReference>
<keyword evidence="3" id="KW-1185">Reference proteome</keyword>